<comment type="caution">
    <text evidence="2">The sequence shown here is derived from an EMBL/GenBank/DDBJ whole genome shotgun (WGS) entry which is preliminary data.</text>
</comment>
<dbReference type="EC" id="3.5.3.12" evidence="2"/>
<dbReference type="Proteomes" id="UP001238163">
    <property type="component" value="Unassembled WGS sequence"/>
</dbReference>
<dbReference type="GO" id="GO:0004668">
    <property type="term" value="F:protein-arginine deiminase activity"/>
    <property type="evidence" value="ECO:0007669"/>
    <property type="project" value="InterPro"/>
</dbReference>
<dbReference type="EMBL" id="JAUSVL010000001">
    <property type="protein sequence ID" value="MDQ0289882.1"/>
    <property type="molecule type" value="Genomic_DNA"/>
</dbReference>
<organism evidence="2 3">
    <name type="scientific">Oligosphaera ethanolica</name>
    <dbReference type="NCBI Taxonomy" id="760260"/>
    <lineage>
        <taxon>Bacteria</taxon>
        <taxon>Pseudomonadati</taxon>
        <taxon>Lentisphaerota</taxon>
        <taxon>Oligosphaeria</taxon>
        <taxon>Oligosphaerales</taxon>
        <taxon>Oligosphaeraceae</taxon>
        <taxon>Oligosphaera</taxon>
    </lineage>
</organism>
<dbReference type="GO" id="GO:0009446">
    <property type="term" value="P:putrescine biosynthetic process"/>
    <property type="evidence" value="ECO:0007669"/>
    <property type="project" value="InterPro"/>
</dbReference>
<dbReference type="InterPro" id="IPR007466">
    <property type="entry name" value="Peptidyl-Arg-deiminase_porph"/>
</dbReference>
<evidence type="ECO:0000256" key="1">
    <source>
        <dbReference type="ARBA" id="ARBA00022801"/>
    </source>
</evidence>
<protein>
    <submittedName>
        <fullName evidence="2">Agmatine deiminase</fullName>
        <ecNumber evidence="2">3.5.3.12</ecNumber>
    </submittedName>
</protein>
<dbReference type="GO" id="GO:0047632">
    <property type="term" value="F:agmatine deiminase activity"/>
    <property type="evidence" value="ECO:0007669"/>
    <property type="project" value="UniProtKB-EC"/>
</dbReference>
<evidence type="ECO:0000313" key="3">
    <source>
        <dbReference type="Proteomes" id="UP001238163"/>
    </source>
</evidence>
<dbReference type="SUPFAM" id="SSF55909">
    <property type="entry name" value="Pentein"/>
    <property type="match status" value="1"/>
</dbReference>
<evidence type="ECO:0000313" key="2">
    <source>
        <dbReference type="EMBL" id="MDQ0289882.1"/>
    </source>
</evidence>
<name>A0AAE3VFZ8_9BACT</name>
<gene>
    <name evidence="2" type="ORF">J3R75_001989</name>
</gene>
<reference evidence="2" key="1">
    <citation type="submission" date="2023-07" db="EMBL/GenBank/DDBJ databases">
        <title>Genomic Encyclopedia of Type Strains, Phase IV (KMG-IV): sequencing the most valuable type-strain genomes for metagenomic binning, comparative biology and taxonomic classification.</title>
        <authorList>
            <person name="Goeker M."/>
        </authorList>
    </citation>
    <scope>NUCLEOTIDE SEQUENCE</scope>
    <source>
        <strain evidence="2">DSM 24202</strain>
    </source>
</reference>
<dbReference type="RefSeq" id="WP_307261325.1">
    <property type="nucleotide sequence ID" value="NZ_JAUSVL010000001.1"/>
</dbReference>
<accession>A0AAE3VFZ8</accession>
<dbReference type="Gene3D" id="3.75.10.10">
    <property type="entry name" value="L-arginine/glycine Amidinotransferase, Chain A"/>
    <property type="match status" value="1"/>
</dbReference>
<dbReference type="PANTHER" id="PTHR31377:SF0">
    <property type="entry name" value="AGMATINE DEIMINASE-RELATED"/>
    <property type="match status" value="1"/>
</dbReference>
<proteinExistence type="predicted"/>
<dbReference type="AlphaFoldDB" id="A0AAE3VFZ8"/>
<keyword evidence="1 2" id="KW-0378">Hydrolase</keyword>
<keyword evidence="3" id="KW-1185">Reference proteome</keyword>
<dbReference type="PANTHER" id="PTHR31377">
    <property type="entry name" value="AGMATINE DEIMINASE-RELATED"/>
    <property type="match status" value="1"/>
</dbReference>
<sequence length="358" mass="39656">MASFVNNATSCECPSPRALGYSLPPEWSQQQSVMLSCPINPATWPNTRPALERAYAAFAAAITRFEDLRLNCVAAAQEHYRSLLADAGADLSRVRFHDLPTNDAWCRDHGPIILRHADGQRRAVLDFDYNAWGGKFPPWDLDDAVPRAIAAMDVLPCFHAPLFCEGGALEVNGRGTLLTTASVVLNPNRNPGMSKARAEQLLMDALGCEQVLWLPSGLAGDDTDGHIDTITRFVAHDVVLTAYDDDPLSPNHDVLKRNDALLRAMRLHDGTPLEVIRLPMPEPIRPQNWREEILPATYANFLVINNAVIVPTYRQDRRDEQALAIIAQAFPTREIVPSDCYDIVIEGGALHCLSQQMF</sequence>
<dbReference type="Pfam" id="PF04371">
    <property type="entry name" value="PAD_porph"/>
    <property type="match status" value="1"/>
</dbReference>